<proteinExistence type="predicted"/>
<dbReference type="InterPro" id="IPR011050">
    <property type="entry name" value="Pectin_lyase_fold/virulence"/>
</dbReference>
<dbReference type="Gene3D" id="2.160.20.10">
    <property type="entry name" value="Single-stranded right-handed beta-helix, Pectin lyase-like"/>
    <property type="match status" value="1"/>
</dbReference>
<accession>A0A1H3PG81</accession>
<protein>
    <submittedName>
        <fullName evidence="1">Uncharacterized protein</fullName>
    </submittedName>
</protein>
<gene>
    <name evidence="1" type="ORF">SAMN05421881_10968</name>
</gene>
<evidence type="ECO:0000313" key="1">
    <source>
        <dbReference type="EMBL" id="SDY99419.1"/>
    </source>
</evidence>
<dbReference type="Proteomes" id="UP000198640">
    <property type="component" value="Unassembled WGS sequence"/>
</dbReference>
<dbReference type="EMBL" id="FNOY01000096">
    <property type="protein sequence ID" value="SDY99419.1"/>
    <property type="molecule type" value="Genomic_DNA"/>
</dbReference>
<dbReference type="InterPro" id="IPR012334">
    <property type="entry name" value="Pectin_lyas_fold"/>
</dbReference>
<dbReference type="AlphaFoldDB" id="A0A1H3PG81"/>
<organism evidence="1 2">
    <name type="scientific">Nitrosomonas halophila</name>
    <dbReference type="NCBI Taxonomy" id="44576"/>
    <lineage>
        <taxon>Bacteria</taxon>
        <taxon>Pseudomonadati</taxon>
        <taxon>Pseudomonadota</taxon>
        <taxon>Betaproteobacteria</taxon>
        <taxon>Nitrosomonadales</taxon>
        <taxon>Nitrosomonadaceae</taxon>
        <taxon>Nitrosomonas</taxon>
    </lineage>
</organism>
<sequence>MYGDSLRNLAALVLLSILSPVATGKFYTGNPDNYHHQLRNLRPGDQLLLTPGLYQRGLPIHRLRGEAHAPIIITGPESGKRAVFLGRRGHNTVSIIDAQHVILRNIEIDGQHLPVDGVKCEGHANWAHHITLENLLVRSKVKTTAFKAVRFIF</sequence>
<evidence type="ECO:0000313" key="2">
    <source>
        <dbReference type="Proteomes" id="UP000198640"/>
    </source>
</evidence>
<name>A0A1H3PG81_9PROT</name>
<keyword evidence="2" id="KW-1185">Reference proteome</keyword>
<reference evidence="1 2" key="1">
    <citation type="submission" date="2016-10" db="EMBL/GenBank/DDBJ databases">
        <authorList>
            <person name="de Groot N.N."/>
        </authorList>
    </citation>
    <scope>NUCLEOTIDE SEQUENCE [LARGE SCALE GENOMIC DNA]</scope>
    <source>
        <strain evidence="1 2">Nm1</strain>
    </source>
</reference>
<dbReference type="SUPFAM" id="SSF51126">
    <property type="entry name" value="Pectin lyase-like"/>
    <property type="match status" value="1"/>
</dbReference>
<dbReference type="STRING" id="44576.SAMN05421881_10968"/>